<dbReference type="EMBL" id="CP002457">
    <property type="protein sequence ID" value="ADV56115.1"/>
    <property type="molecule type" value="Genomic_DNA"/>
</dbReference>
<dbReference type="HOGENOM" id="CLU_1348154_0_0_6"/>
<evidence type="ECO:0000313" key="2">
    <source>
        <dbReference type="Proteomes" id="UP000008209"/>
    </source>
</evidence>
<accession>E6XSA7</accession>
<organism evidence="1 2">
    <name type="scientific">Shewanella putrefaciens (strain 200)</name>
    <dbReference type="NCBI Taxonomy" id="399804"/>
    <lineage>
        <taxon>Bacteria</taxon>
        <taxon>Pseudomonadati</taxon>
        <taxon>Pseudomonadota</taxon>
        <taxon>Gammaproteobacteria</taxon>
        <taxon>Alteromonadales</taxon>
        <taxon>Shewanellaceae</taxon>
        <taxon>Shewanella</taxon>
    </lineage>
</organism>
<name>E6XSA7_SHEP2</name>
<dbReference type="PATRIC" id="fig|399804.5.peg.3869"/>
<proteinExistence type="predicted"/>
<dbReference type="KEGG" id="shp:Sput200_3738"/>
<dbReference type="Proteomes" id="UP000008209">
    <property type="component" value="Chromosome"/>
</dbReference>
<protein>
    <submittedName>
        <fullName evidence="1">Uncharacterized protein</fullName>
    </submittedName>
</protein>
<dbReference type="AlphaFoldDB" id="E6XSA7"/>
<reference evidence="1 2" key="1">
    <citation type="submission" date="2011-01" db="EMBL/GenBank/DDBJ databases">
        <title>Complete sequence of Shewanella putrefaciens 200.</title>
        <authorList>
            <consortium name="US DOE Joint Genome Institute"/>
            <person name="Lucas S."/>
            <person name="Copeland A."/>
            <person name="Lapidus A."/>
            <person name="Cheng J.-F."/>
            <person name="Bruce D."/>
            <person name="Goodwin L."/>
            <person name="Pitluck S."/>
            <person name="Munk A.C."/>
            <person name="Detter J.C."/>
            <person name="Han C."/>
            <person name="Tapia R."/>
            <person name="Land M."/>
            <person name="Hauser L."/>
            <person name="Chang Y.-J."/>
            <person name="Jeffries C."/>
            <person name="Kyrpides N."/>
            <person name="Ivanova N."/>
            <person name="Mikhailova N."/>
            <person name="Kolker E."/>
            <person name="Lawrence C."/>
            <person name="McCue L.A."/>
            <person name="DiChristina T."/>
            <person name="Nealson K."/>
            <person name="Fredrickson J.K."/>
            <person name="Woyke T."/>
        </authorList>
    </citation>
    <scope>NUCLEOTIDE SEQUENCE [LARGE SCALE GENOMIC DNA]</scope>
    <source>
        <strain evidence="1 2">200</strain>
    </source>
</reference>
<evidence type="ECO:0000313" key="1">
    <source>
        <dbReference type="EMBL" id="ADV56115.1"/>
    </source>
</evidence>
<sequence>MDSNVIATLLGTALGWSLSQITDFTKVNFTRSKKIEAIYTEISDLNDWLFRMDKFVLHTIQLIELNEPIKLLPQKLYFFLMKEHFHEICMYIPREARISITNIYASIEDINQAISQLEGHFENDENIGAKTYNNIIALYGQVNATQQKCCFLKFNPDGSFEKLKKHHNSILYYADENIEKAKKEAHKLGVKKLKEKYYSNDNE</sequence>
<gene>
    <name evidence="1" type="ordered locus">Sput200_3738</name>
</gene>